<dbReference type="RefSeq" id="WP_064886091.1">
    <property type="nucleotide sequence ID" value="NZ_LZSX01000107.1"/>
</dbReference>
<dbReference type="AlphaFoldDB" id="A0A1A0V4W7"/>
<evidence type="ECO:0000313" key="3">
    <source>
        <dbReference type="EMBL" id="OBB78249.1"/>
    </source>
</evidence>
<dbReference type="SUPFAM" id="SSF53720">
    <property type="entry name" value="ALDH-like"/>
    <property type="match status" value="1"/>
</dbReference>
<accession>A0A1A0V4W7</accession>
<name>A0A1A0V4W7_9MYCO</name>
<evidence type="ECO:0000259" key="2">
    <source>
        <dbReference type="Pfam" id="PF00171"/>
    </source>
</evidence>
<dbReference type="InterPro" id="IPR016163">
    <property type="entry name" value="Ald_DH_C"/>
</dbReference>
<evidence type="ECO:0000313" key="4">
    <source>
        <dbReference type="Proteomes" id="UP000091914"/>
    </source>
</evidence>
<dbReference type="GO" id="GO:0016620">
    <property type="term" value="F:oxidoreductase activity, acting on the aldehyde or oxo group of donors, NAD or NADP as acceptor"/>
    <property type="evidence" value="ECO:0007669"/>
    <property type="project" value="InterPro"/>
</dbReference>
<dbReference type="Gene3D" id="3.40.309.10">
    <property type="entry name" value="Aldehyde Dehydrogenase, Chain A, domain 2"/>
    <property type="match status" value="1"/>
</dbReference>
<protein>
    <submittedName>
        <fullName evidence="3">Aldehyde dehydrogenase</fullName>
    </submittedName>
</protein>
<evidence type="ECO:0000256" key="1">
    <source>
        <dbReference type="ARBA" id="ARBA00023002"/>
    </source>
</evidence>
<organism evidence="3 4">
    <name type="scientific">Mycobacterium colombiense</name>
    <dbReference type="NCBI Taxonomy" id="339268"/>
    <lineage>
        <taxon>Bacteria</taxon>
        <taxon>Bacillati</taxon>
        <taxon>Actinomycetota</taxon>
        <taxon>Actinomycetes</taxon>
        <taxon>Mycobacteriales</taxon>
        <taxon>Mycobacteriaceae</taxon>
        <taxon>Mycobacterium</taxon>
        <taxon>Mycobacterium avium complex (MAC)</taxon>
    </lineage>
</organism>
<dbReference type="Proteomes" id="UP000091914">
    <property type="component" value="Unassembled WGS sequence"/>
</dbReference>
<dbReference type="EMBL" id="LZSX01000107">
    <property type="protein sequence ID" value="OBB78249.1"/>
    <property type="molecule type" value="Genomic_DNA"/>
</dbReference>
<keyword evidence="1" id="KW-0560">Oxidoreductase</keyword>
<dbReference type="Gene3D" id="3.40.605.10">
    <property type="entry name" value="Aldehyde Dehydrogenase, Chain A, domain 1"/>
    <property type="match status" value="1"/>
</dbReference>
<dbReference type="InterPro" id="IPR016161">
    <property type="entry name" value="Ald_DH/histidinol_DH"/>
</dbReference>
<sequence length="458" mass="48256">MVALDALGPDGEYRTRKREVITTTAGTAVAELSLVPPLYVSRTLRAQRNAAPLPVARRAAALSRAADIFGNGVIAGLDFETYVVLAGAISGMPIAITRAGARGVADAVAGAFDAVRPAQPAGATLDWREERTRAGGALWVRRGEVFAVHAAGNGPGVHGLWPQALALGYRVAVRPSRREPLTAHRLVCALRQAGFRAEDAAYLPTDHAGADEIIRSADLAMVYGGQEVVDKYAGDPTVIVNGPGRTKIVITADRDWHDYLDVIVDSIADHGGMACVNTTAVLYEGDATALARAIAERLAAIEPLPTDDERAILPTQPVEKARALANLLAAKAAGSTPLLGADQVVADLGDGYAALRPAVHLLAEPDADKLNLELPFPCVWVSAWSRGAGFEAGIAPLRHSLVVTAITGDETLIDDLVAEPTVGNVYCGHHPTWFHAPHIPHDGFLADALMRNKGFIGE</sequence>
<reference evidence="3 4" key="1">
    <citation type="submission" date="2016-06" db="EMBL/GenBank/DDBJ databases">
        <authorList>
            <person name="Kjaerup R.B."/>
            <person name="Dalgaard T.S."/>
            <person name="Juul-Madsen H.R."/>
        </authorList>
    </citation>
    <scope>NUCLEOTIDE SEQUENCE [LARGE SCALE GENOMIC DNA]</scope>
    <source>
        <strain evidence="3 4">852002-51834_SCH5396731</strain>
    </source>
</reference>
<dbReference type="InterPro" id="IPR015590">
    <property type="entry name" value="Aldehyde_DH_dom"/>
</dbReference>
<feature type="domain" description="Aldehyde dehydrogenase" evidence="2">
    <location>
        <begin position="162"/>
        <end position="443"/>
    </location>
</feature>
<dbReference type="Pfam" id="PF00171">
    <property type="entry name" value="Aldedh"/>
    <property type="match status" value="1"/>
</dbReference>
<gene>
    <name evidence="3" type="ORF">A5760_22420</name>
</gene>
<dbReference type="InterPro" id="IPR016162">
    <property type="entry name" value="Ald_DH_N"/>
</dbReference>
<comment type="caution">
    <text evidence="3">The sequence shown here is derived from an EMBL/GenBank/DDBJ whole genome shotgun (WGS) entry which is preliminary data.</text>
</comment>
<proteinExistence type="predicted"/>